<dbReference type="SUPFAM" id="SSF56112">
    <property type="entry name" value="Protein kinase-like (PK-like)"/>
    <property type="match status" value="1"/>
</dbReference>
<reference evidence="6 7" key="1">
    <citation type="journal article" date="2018" name="Nat. Genet.">
        <title>The Rosa genome provides new insights in the design of modern roses.</title>
        <authorList>
            <person name="Bendahmane M."/>
        </authorList>
    </citation>
    <scope>NUCLEOTIDE SEQUENCE [LARGE SCALE GENOMIC DNA]</scope>
    <source>
        <strain evidence="7">cv. Old Blush</strain>
    </source>
</reference>
<accession>A0A2P6SAT9</accession>
<keyword evidence="1" id="KW-0723">Serine/threonine-protein kinase</keyword>
<dbReference type="Gramene" id="PRQ55810">
    <property type="protein sequence ID" value="PRQ55810"/>
    <property type="gene ID" value="RchiOBHm_Chr1g0328721"/>
</dbReference>
<dbReference type="GO" id="GO:0004674">
    <property type="term" value="F:protein serine/threonine kinase activity"/>
    <property type="evidence" value="ECO:0007669"/>
    <property type="project" value="UniProtKB-KW"/>
</dbReference>
<keyword evidence="4 6" id="KW-0418">Kinase</keyword>
<dbReference type="PANTHER" id="PTHR27002:SF841">
    <property type="entry name" value="RECEPTOR-LIKE SERINE_THREONINE-PROTEIN KINASE"/>
    <property type="match status" value="1"/>
</dbReference>
<evidence type="ECO:0000256" key="2">
    <source>
        <dbReference type="ARBA" id="ARBA00022679"/>
    </source>
</evidence>
<keyword evidence="2 6" id="KW-0808">Transferase</keyword>
<evidence type="ECO:0000256" key="5">
    <source>
        <dbReference type="ARBA" id="ARBA00022840"/>
    </source>
</evidence>
<organism evidence="6 7">
    <name type="scientific">Rosa chinensis</name>
    <name type="common">China rose</name>
    <dbReference type="NCBI Taxonomy" id="74649"/>
    <lineage>
        <taxon>Eukaryota</taxon>
        <taxon>Viridiplantae</taxon>
        <taxon>Streptophyta</taxon>
        <taxon>Embryophyta</taxon>
        <taxon>Tracheophyta</taxon>
        <taxon>Spermatophyta</taxon>
        <taxon>Magnoliopsida</taxon>
        <taxon>eudicotyledons</taxon>
        <taxon>Gunneridae</taxon>
        <taxon>Pentapetalae</taxon>
        <taxon>rosids</taxon>
        <taxon>fabids</taxon>
        <taxon>Rosales</taxon>
        <taxon>Rosaceae</taxon>
        <taxon>Rosoideae</taxon>
        <taxon>Rosoideae incertae sedis</taxon>
        <taxon>Rosa</taxon>
    </lineage>
</organism>
<dbReference type="AlphaFoldDB" id="A0A2P6SAT9"/>
<dbReference type="EC" id="2.7.10.2" evidence="6"/>
<evidence type="ECO:0000256" key="3">
    <source>
        <dbReference type="ARBA" id="ARBA00022741"/>
    </source>
</evidence>
<evidence type="ECO:0000256" key="1">
    <source>
        <dbReference type="ARBA" id="ARBA00022527"/>
    </source>
</evidence>
<dbReference type="GO" id="GO:0004715">
    <property type="term" value="F:non-membrane spanning protein tyrosine kinase activity"/>
    <property type="evidence" value="ECO:0007669"/>
    <property type="project" value="UniProtKB-EC"/>
</dbReference>
<name>A0A2P6SAT9_ROSCH</name>
<proteinExistence type="predicted"/>
<comment type="caution">
    <text evidence="6">The sequence shown here is derived from an EMBL/GenBank/DDBJ whole genome shotgun (WGS) entry which is preliminary data.</text>
</comment>
<gene>
    <name evidence="6" type="ORF">RchiOBHm_Chr1g0328721</name>
</gene>
<keyword evidence="6" id="KW-0829">Tyrosine-protein kinase</keyword>
<protein>
    <submittedName>
        <fullName evidence="6">Putative non-specific protein-tyrosine kinase RLK-Pelle-DLSV family</fullName>
        <ecNumber evidence="6">2.7.10.2</ecNumber>
    </submittedName>
</protein>
<keyword evidence="7" id="KW-1185">Reference proteome</keyword>
<dbReference type="InterPro" id="IPR011009">
    <property type="entry name" value="Kinase-like_dom_sf"/>
</dbReference>
<evidence type="ECO:0000313" key="7">
    <source>
        <dbReference type="Proteomes" id="UP000238479"/>
    </source>
</evidence>
<dbReference type="PANTHER" id="PTHR27002">
    <property type="entry name" value="RECEPTOR-LIKE SERINE/THREONINE-PROTEIN KINASE SD1-8"/>
    <property type="match status" value="1"/>
</dbReference>
<keyword evidence="3" id="KW-0547">Nucleotide-binding</keyword>
<sequence length="116" mass="13485">MCVCVGHDFNHLNLMKFTTIAHVYTANSCNGYMSSEYARYGNFSKKLDVFSFEVLLVEIVSGKRNAAFHHFEHSLALGPSPYSISSNCADTISIQEGRYRFNFYWWERRLLQNTPW</sequence>
<dbReference type="Gene3D" id="1.10.510.10">
    <property type="entry name" value="Transferase(Phosphotransferase) domain 1"/>
    <property type="match status" value="1"/>
</dbReference>
<evidence type="ECO:0000256" key="4">
    <source>
        <dbReference type="ARBA" id="ARBA00022777"/>
    </source>
</evidence>
<keyword evidence="5" id="KW-0067">ATP-binding</keyword>
<dbReference type="GO" id="GO:0005524">
    <property type="term" value="F:ATP binding"/>
    <property type="evidence" value="ECO:0007669"/>
    <property type="project" value="UniProtKB-KW"/>
</dbReference>
<dbReference type="Proteomes" id="UP000238479">
    <property type="component" value="Chromosome 1"/>
</dbReference>
<dbReference type="GO" id="GO:0005886">
    <property type="term" value="C:plasma membrane"/>
    <property type="evidence" value="ECO:0007669"/>
    <property type="project" value="TreeGrafter"/>
</dbReference>
<dbReference type="EMBL" id="PDCK01000039">
    <property type="protein sequence ID" value="PRQ55810.1"/>
    <property type="molecule type" value="Genomic_DNA"/>
</dbReference>
<dbReference type="STRING" id="74649.A0A2P6SAT9"/>
<evidence type="ECO:0000313" key="6">
    <source>
        <dbReference type="EMBL" id="PRQ55810.1"/>
    </source>
</evidence>